<feature type="domain" description="Glutamine amidotransferase type-2" evidence="7">
    <location>
        <begin position="2"/>
        <end position="230"/>
    </location>
</feature>
<dbReference type="InterPro" id="IPR047084">
    <property type="entry name" value="GFAT_N"/>
</dbReference>
<keyword evidence="3 9" id="KW-0032">Aminotransferase</keyword>
<dbReference type="NCBIfam" id="TIGR01135">
    <property type="entry name" value="glmS"/>
    <property type="match status" value="1"/>
</dbReference>
<name>A0AA86U3S6_9EUKA</name>
<keyword evidence="5" id="KW-0677">Repeat</keyword>
<protein>
    <recommendedName>
        <fullName evidence="2">glutamine--fructose-6-phosphate transaminase (isomerizing)</fullName>
        <ecNumber evidence="2">2.6.1.16</ecNumber>
    </recommendedName>
</protein>
<dbReference type="InterPro" id="IPR029055">
    <property type="entry name" value="Ntn_hydrolases_N"/>
</dbReference>
<dbReference type="EMBL" id="CATOUU010000656">
    <property type="protein sequence ID" value="CAI9938681.1"/>
    <property type="molecule type" value="Genomic_DNA"/>
</dbReference>
<dbReference type="FunFam" id="3.40.50.10490:FF:000001">
    <property type="entry name" value="Glutamine--fructose-6-phosphate aminotransferase [isomerizing]"/>
    <property type="match status" value="1"/>
</dbReference>
<dbReference type="GO" id="GO:0006047">
    <property type="term" value="P:UDP-N-acetylglucosamine metabolic process"/>
    <property type="evidence" value="ECO:0007669"/>
    <property type="project" value="TreeGrafter"/>
</dbReference>
<sequence length="637" mass="70971">MCGIVGFVTHKSVMKKLMMGLQTLEYRGYDSAGVAIMQNNQIITRKAVGKLVNLANSLQLAPLDSNIAIGHTRWATHGGATENNAHPHVSSSVVVVHNGIIENFASLRDELEEQGFKFKSQTDTEVISHLIQFYYDQSQKSCSDRLKSLQQSFNRLKGAFAVVICFSDAPTEMFAFARGSPLSFGVRNTQSQDQKVQNEYYIASDPLAFSQWVEQMCHLSDNQILHICQGSDADSYDLYDMTLSKIQVKLEQNSLCDQFVNKGSFAHFMLKEINEQPRAILDTLAHVMSLIDQRKESLDQFFNKARETQLNLIACGTSYHACLVAKYFFEKYARISTTAELASEFLYRSPVLKGNYCFVSQSGETRDTIAAHDMVSNQYQTMAIVNVPTSQLARKANIVLTTQAGPEIGVASTKAFTSQLVVYLALCMSQISDAQTKNSFKQQLTIAATTLGEYLQFHTTEIQQLAQHLSKYKSMTYLGRGASFPIALEGALKLKEICYIHAEGYAAGELKHGPIALIDEQMPVVVFVSEENLEKIMSNVQEVLARNGKCIVVLNQACRELFDESYSSKASRINSQMESPILDQLQKLSFLVTPKVGEVGDLFFQAVVLQMLAYYTALELGVDVDQPRNLAKCVTVE</sequence>
<reference evidence="9" key="1">
    <citation type="submission" date="2023-06" db="EMBL/GenBank/DDBJ databases">
        <authorList>
            <person name="Kurt Z."/>
        </authorList>
    </citation>
    <scope>NUCLEOTIDE SEQUENCE</scope>
</reference>
<gene>
    <name evidence="10" type="ORF">HINF_LOCUS24196</name>
    <name evidence="9" type="ORF">HINF_LOCUS26326</name>
</gene>
<dbReference type="InterPro" id="IPR005855">
    <property type="entry name" value="GFAT"/>
</dbReference>
<evidence type="ECO:0000313" key="10">
    <source>
        <dbReference type="EMBL" id="CAL6014281.1"/>
    </source>
</evidence>
<keyword evidence="6" id="KW-0315">Glutamine amidotransferase</keyword>
<evidence type="ECO:0000313" key="9">
    <source>
        <dbReference type="EMBL" id="CAI9938681.1"/>
    </source>
</evidence>
<dbReference type="GO" id="GO:0006487">
    <property type="term" value="P:protein N-linked glycosylation"/>
    <property type="evidence" value="ECO:0007669"/>
    <property type="project" value="TreeGrafter"/>
</dbReference>
<evidence type="ECO:0000256" key="2">
    <source>
        <dbReference type="ARBA" id="ARBA00012916"/>
    </source>
</evidence>
<dbReference type="Proteomes" id="UP001642409">
    <property type="component" value="Unassembled WGS sequence"/>
</dbReference>
<dbReference type="GO" id="GO:0097367">
    <property type="term" value="F:carbohydrate derivative binding"/>
    <property type="evidence" value="ECO:0007669"/>
    <property type="project" value="InterPro"/>
</dbReference>
<dbReference type="PANTHER" id="PTHR10937:SF0">
    <property type="entry name" value="GLUTAMINE--FRUCTOSE-6-PHOSPHATE TRANSAMINASE (ISOMERIZING)"/>
    <property type="match status" value="1"/>
</dbReference>
<evidence type="ECO:0000256" key="4">
    <source>
        <dbReference type="ARBA" id="ARBA00022679"/>
    </source>
</evidence>
<comment type="catalytic activity">
    <reaction evidence="1">
        <text>D-fructose 6-phosphate + L-glutamine = D-glucosamine 6-phosphate + L-glutamate</text>
        <dbReference type="Rhea" id="RHEA:13237"/>
        <dbReference type="ChEBI" id="CHEBI:29985"/>
        <dbReference type="ChEBI" id="CHEBI:58359"/>
        <dbReference type="ChEBI" id="CHEBI:58725"/>
        <dbReference type="ChEBI" id="CHEBI:61527"/>
        <dbReference type="EC" id="2.6.1.16"/>
    </reaction>
</comment>
<dbReference type="PROSITE" id="PS51464">
    <property type="entry name" value="SIS"/>
    <property type="match status" value="2"/>
</dbReference>
<dbReference type="CDD" id="cd05009">
    <property type="entry name" value="SIS_GlmS_GlmD_2"/>
    <property type="match status" value="1"/>
</dbReference>
<dbReference type="SUPFAM" id="SSF56235">
    <property type="entry name" value="N-terminal nucleophile aminohydrolases (Ntn hydrolases)"/>
    <property type="match status" value="1"/>
</dbReference>
<dbReference type="NCBIfam" id="NF001484">
    <property type="entry name" value="PRK00331.1"/>
    <property type="match status" value="1"/>
</dbReference>
<keyword evidence="11" id="KW-1185">Reference proteome</keyword>
<dbReference type="PANTHER" id="PTHR10937">
    <property type="entry name" value="GLUCOSAMINE--FRUCTOSE-6-PHOSPHATE AMINOTRANSFERASE, ISOMERIZING"/>
    <property type="match status" value="1"/>
</dbReference>
<dbReference type="InterPro" id="IPR046348">
    <property type="entry name" value="SIS_dom_sf"/>
</dbReference>
<evidence type="ECO:0000256" key="1">
    <source>
        <dbReference type="ARBA" id="ARBA00001031"/>
    </source>
</evidence>
<dbReference type="Pfam" id="PF13522">
    <property type="entry name" value="GATase_6"/>
    <property type="match status" value="1"/>
</dbReference>
<comment type="caution">
    <text evidence="9">The sequence shown here is derived from an EMBL/GenBank/DDBJ whole genome shotgun (WGS) entry which is preliminary data.</text>
</comment>
<evidence type="ECO:0000256" key="3">
    <source>
        <dbReference type="ARBA" id="ARBA00022576"/>
    </source>
</evidence>
<evidence type="ECO:0000256" key="6">
    <source>
        <dbReference type="ARBA" id="ARBA00022962"/>
    </source>
</evidence>
<dbReference type="GO" id="GO:0004360">
    <property type="term" value="F:glutamine-fructose-6-phosphate transaminase (isomerizing) activity"/>
    <property type="evidence" value="ECO:0007669"/>
    <property type="project" value="UniProtKB-EC"/>
</dbReference>
<evidence type="ECO:0000259" key="8">
    <source>
        <dbReference type="PROSITE" id="PS51464"/>
    </source>
</evidence>
<reference evidence="10 11" key="2">
    <citation type="submission" date="2024-07" db="EMBL/GenBank/DDBJ databases">
        <authorList>
            <person name="Akdeniz Z."/>
        </authorList>
    </citation>
    <scope>NUCLEOTIDE SEQUENCE [LARGE SCALE GENOMIC DNA]</scope>
</reference>
<dbReference type="Gene3D" id="3.40.50.10490">
    <property type="entry name" value="Glucose-6-phosphate isomerase like protein, domain 1"/>
    <property type="match status" value="2"/>
</dbReference>
<organism evidence="9">
    <name type="scientific">Hexamita inflata</name>
    <dbReference type="NCBI Taxonomy" id="28002"/>
    <lineage>
        <taxon>Eukaryota</taxon>
        <taxon>Metamonada</taxon>
        <taxon>Diplomonadida</taxon>
        <taxon>Hexamitidae</taxon>
        <taxon>Hexamitinae</taxon>
        <taxon>Hexamita</taxon>
    </lineage>
</organism>
<dbReference type="InterPro" id="IPR001347">
    <property type="entry name" value="SIS_dom"/>
</dbReference>
<dbReference type="GO" id="GO:0006002">
    <property type="term" value="P:fructose 6-phosphate metabolic process"/>
    <property type="evidence" value="ECO:0007669"/>
    <property type="project" value="TreeGrafter"/>
</dbReference>
<dbReference type="CDD" id="cd05008">
    <property type="entry name" value="SIS_GlmS_GlmD_1"/>
    <property type="match status" value="1"/>
</dbReference>
<dbReference type="PROSITE" id="PS51278">
    <property type="entry name" value="GATASE_TYPE_2"/>
    <property type="match status" value="1"/>
</dbReference>
<dbReference type="SUPFAM" id="SSF53697">
    <property type="entry name" value="SIS domain"/>
    <property type="match status" value="1"/>
</dbReference>
<dbReference type="AlphaFoldDB" id="A0AA86U3S6"/>
<evidence type="ECO:0000259" key="7">
    <source>
        <dbReference type="PROSITE" id="PS51278"/>
    </source>
</evidence>
<dbReference type="Gene3D" id="3.60.20.10">
    <property type="entry name" value="Glutamine Phosphoribosylpyrophosphate, subunit 1, domain 1"/>
    <property type="match status" value="1"/>
</dbReference>
<evidence type="ECO:0000313" key="11">
    <source>
        <dbReference type="Proteomes" id="UP001642409"/>
    </source>
</evidence>
<feature type="domain" description="SIS" evidence="8">
    <location>
        <begin position="465"/>
        <end position="627"/>
    </location>
</feature>
<dbReference type="InterPro" id="IPR035466">
    <property type="entry name" value="GlmS/AgaS_SIS"/>
</dbReference>
<dbReference type="EC" id="2.6.1.16" evidence="2"/>
<keyword evidence="4" id="KW-0808">Transferase</keyword>
<feature type="domain" description="SIS" evidence="8">
    <location>
        <begin position="298"/>
        <end position="437"/>
    </location>
</feature>
<dbReference type="CDD" id="cd00714">
    <property type="entry name" value="GFAT"/>
    <property type="match status" value="1"/>
</dbReference>
<dbReference type="InterPro" id="IPR017932">
    <property type="entry name" value="GATase_2_dom"/>
</dbReference>
<dbReference type="Pfam" id="PF01380">
    <property type="entry name" value="SIS"/>
    <property type="match status" value="2"/>
</dbReference>
<dbReference type="InterPro" id="IPR035490">
    <property type="entry name" value="GlmS/FrlB_SIS"/>
</dbReference>
<accession>A0AA86U3S6</accession>
<evidence type="ECO:0000256" key="5">
    <source>
        <dbReference type="ARBA" id="ARBA00022737"/>
    </source>
</evidence>
<proteinExistence type="predicted"/>
<dbReference type="EMBL" id="CAXDID020000070">
    <property type="protein sequence ID" value="CAL6014281.1"/>
    <property type="molecule type" value="Genomic_DNA"/>
</dbReference>